<gene>
    <name evidence="2" type="ORF">BDW02DRAFT_577546</name>
</gene>
<dbReference type="AlphaFoldDB" id="A0A6A5KMC6"/>
<dbReference type="Proteomes" id="UP000800040">
    <property type="component" value="Unassembled WGS sequence"/>
</dbReference>
<dbReference type="EMBL" id="ML975267">
    <property type="protein sequence ID" value="KAF1836962.1"/>
    <property type="molecule type" value="Genomic_DNA"/>
</dbReference>
<keyword evidence="3" id="KW-1185">Reference proteome</keyword>
<evidence type="ECO:0000313" key="2">
    <source>
        <dbReference type="EMBL" id="KAF1836962.1"/>
    </source>
</evidence>
<evidence type="ECO:0000313" key="3">
    <source>
        <dbReference type="Proteomes" id="UP000800040"/>
    </source>
</evidence>
<evidence type="ECO:0000256" key="1">
    <source>
        <dbReference type="SAM" id="MobiDB-lite"/>
    </source>
</evidence>
<sequence length="357" mass="38514">MGVPARPARAATPPYPMGYFLCDRLADAKTLKSVLALDRLPKLRKARIFGYRRASGDSIVAYDGYNFGEWSEEDCVKGVCFEVFDEGEAQRLLEYVTSGGECEVRTVEMDVQCPSLLGKVGKVTNVQGQVFVQDGKADTVAGGGSIWGQRMERSTEFFDMVAPSGAGSVAAAADDTQTEHEGSDDDSMIATGHPTPQISPSASLIDDSETKHEPLESTDPDEMKTTCNQYAPMEAGIKFAEEQVGGNIEDATSSTPRRQDLKNMPAETANCNTAAIPTSEEKESSTPKAQPWQPTVAWSKENAIRPIRSPLTPTPSNKSSGSGRSCKTSESIKSLVEKFENLSKTVSNDTITSEKTT</sequence>
<name>A0A6A5KMC6_9PLEO</name>
<feature type="region of interest" description="Disordered" evidence="1">
    <location>
        <begin position="168"/>
        <end position="223"/>
    </location>
</feature>
<feature type="compositionally biased region" description="Polar residues" evidence="1">
    <location>
        <begin position="314"/>
        <end position="331"/>
    </location>
</feature>
<accession>A0A6A5KMC6</accession>
<organism evidence="2 3">
    <name type="scientific">Decorospora gaudefroyi</name>
    <dbReference type="NCBI Taxonomy" id="184978"/>
    <lineage>
        <taxon>Eukaryota</taxon>
        <taxon>Fungi</taxon>
        <taxon>Dikarya</taxon>
        <taxon>Ascomycota</taxon>
        <taxon>Pezizomycotina</taxon>
        <taxon>Dothideomycetes</taxon>
        <taxon>Pleosporomycetidae</taxon>
        <taxon>Pleosporales</taxon>
        <taxon>Pleosporineae</taxon>
        <taxon>Pleosporaceae</taxon>
        <taxon>Decorospora</taxon>
    </lineage>
</organism>
<feature type="region of interest" description="Disordered" evidence="1">
    <location>
        <begin position="277"/>
        <end position="331"/>
    </location>
</feature>
<proteinExistence type="predicted"/>
<protein>
    <submittedName>
        <fullName evidence="2">Uncharacterized protein</fullName>
    </submittedName>
</protein>
<reference evidence="2" key="1">
    <citation type="submission" date="2020-01" db="EMBL/GenBank/DDBJ databases">
        <authorList>
            <consortium name="DOE Joint Genome Institute"/>
            <person name="Haridas S."/>
            <person name="Albert R."/>
            <person name="Binder M."/>
            <person name="Bloem J."/>
            <person name="Labutti K."/>
            <person name="Salamov A."/>
            <person name="Andreopoulos B."/>
            <person name="Baker S.E."/>
            <person name="Barry K."/>
            <person name="Bills G."/>
            <person name="Bluhm B.H."/>
            <person name="Cannon C."/>
            <person name="Castanera R."/>
            <person name="Culley D.E."/>
            <person name="Daum C."/>
            <person name="Ezra D."/>
            <person name="Gonzalez J.B."/>
            <person name="Henrissat B."/>
            <person name="Kuo A."/>
            <person name="Liang C."/>
            <person name="Lipzen A."/>
            <person name="Lutzoni F."/>
            <person name="Magnuson J."/>
            <person name="Mondo S."/>
            <person name="Nolan M."/>
            <person name="Ohm R."/>
            <person name="Pangilinan J."/>
            <person name="Park H.-J."/>
            <person name="Ramirez L."/>
            <person name="Alfaro M."/>
            <person name="Sun H."/>
            <person name="Tritt A."/>
            <person name="Yoshinaga Y."/>
            <person name="Zwiers L.-H."/>
            <person name="Turgeon B.G."/>
            <person name="Goodwin S.B."/>
            <person name="Spatafora J.W."/>
            <person name="Crous P.W."/>
            <person name="Grigoriev I.V."/>
        </authorList>
    </citation>
    <scope>NUCLEOTIDE SEQUENCE</scope>
    <source>
        <strain evidence="2">P77</strain>
    </source>
</reference>
<dbReference type="OrthoDB" id="3691794at2759"/>